<dbReference type="GO" id="GO:0046872">
    <property type="term" value="F:metal ion binding"/>
    <property type="evidence" value="ECO:0007669"/>
    <property type="project" value="UniProtKB-KW"/>
</dbReference>
<dbReference type="PROSITE" id="PS50802">
    <property type="entry name" value="OTU"/>
    <property type="match status" value="1"/>
</dbReference>
<dbReference type="FunFam" id="3.90.70.80:FF:000018">
    <property type="entry name" value="OTU domain-containing protein 5-B"/>
    <property type="match status" value="1"/>
</dbReference>
<evidence type="ECO:0000256" key="9">
    <source>
        <dbReference type="ARBA" id="ARBA00033460"/>
    </source>
</evidence>
<comment type="catalytic activity">
    <reaction evidence="1">
        <text>Thiol-dependent hydrolysis of ester, thioester, amide, peptide and isopeptide bonds formed by the C-terminal Gly of ubiquitin (a 76-residue protein attached to proteins as an intracellular targeting signal).</text>
        <dbReference type="EC" id="3.4.19.12"/>
    </reaction>
</comment>
<comment type="similarity">
    <text evidence="2">Belongs to the peptidase C85 family.</text>
</comment>
<dbReference type="AlphaFoldDB" id="A0AAN8III0"/>
<dbReference type="PANTHER" id="PTHR12419:SF4">
    <property type="entry name" value="OTU DOMAIN-CONTAINING PROTEIN 5"/>
    <property type="match status" value="1"/>
</dbReference>
<evidence type="ECO:0000256" key="8">
    <source>
        <dbReference type="ARBA" id="ARBA00022833"/>
    </source>
</evidence>
<evidence type="ECO:0000256" key="6">
    <source>
        <dbReference type="ARBA" id="ARBA00022786"/>
    </source>
</evidence>
<feature type="domain" description="OTU" evidence="11">
    <location>
        <begin position="143"/>
        <end position="268"/>
    </location>
</feature>
<dbReference type="PANTHER" id="PTHR12419">
    <property type="entry name" value="OTU DOMAIN CONTAINING PROTEIN"/>
    <property type="match status" value="1"/>
</dbReference>
<evidence type="ECO:0000256" key="5">
    <source>
        <dbReference type="ARBA" id="ARBA00022723"/>
    </source>
</evidence>
<evidence type="ECO:0000256" key="7">
    <source>
        <dbReference type="ARBA" id="ARBA00022801"/>
    </source>
</evidence>
<name>A0AAN8III0_TRICO</name>
<keyword evidence="7" id="KW-0378">Hydrolase</keyword>
<organism evidence="13 14">
    <name type="scientific">Trichostrongylus colubriformis</name>
    <name type="common">Black scour worm</name>
    <dbReference type="NCBI Taxonomy" id="6319"/>
    <lineage>
        <taxon>Eukaryota</taxon>
        <taxon>Metazoa</taxon>
        <taxon>Ecdysozoa</taxon>
        <taxon>Nematoda</taxon>
        <taxon>Chromadorea</taxon>
        <taxon>Rhabditida</taxon>
        <taxon>Rhabditina</taxon>
        <taxon>Rhabditomorpha</taxon>
        <taxon>Strongyloidea</taxon>
        <taxon>Trichostrongylidae</taxon>
        <taxon>Trichostrongylus</taxon>
    </lineage>
</organism>
<keyword evidence="6" id="KW-0833">Ubl conjugation pathway</keyword>
<dbReference type="GO" id="GO:0006508">
    <property type="term" value="P:proteolysis"/>
    <property type="evidence" value="ECO:0007669"/>
    <property type="project" value="UniProtKB-KW"/>
</dbReference>
<protein>
    <recommendedName>
        <fullName evidence="3">ubiquitinyl hydrolase 1</fullName>
        <ecNumber evidence="3">3.4.19.12</ecNumber>
    </recommendedName>
    <alternativeName>
        <fullName evidence="9">Deubiquitinating enzyme A</fullName>
    </alternativeName>
</protein>
<dbReference type="InterPro" id="IPR050704">
    <property type="entry name" value="Peptidase_C85-like"/>
</dbReference>
<dbReference type="GO" id="GO:0061578">
    <property type="term" value="F:K63-linked deubiquitinase activity"/>
    <property type="evidence" value="ECO:0007669"/>
    <property type="project" value="TreeGrafter"/>
</dbReference>
<dbReference type="Proteomes" id="UP001331761">
    <property type="component" value="Unassembled WGS sequence"/>
</dbReference>
<dbReference type="PROSITE" id="PS51792">
    <property type="entry name" value="YIPPEE"/>
    <property type="match status" value="1"/>
</dbReference>
<dbReference type="Pfam" id="PF02338">
    <property type="entry name" value="OTU"/>
    <property type="match status" value="1"/>
</dbReference>
<dbReference type="EC" id="3.4.19.12" evidence="3"/>
<proteinExistence type="inferred from homology"/>
<dbReference type="EMBL" id="WIXE01017557">
    <property type="protein sequence ID" value="KAK5971628.1"/>
    <property type="molecule type" value="Genomic_DNA"/>
</dbReference>
<dbReference type="Pfam" id="PF03226">
    <property type="entry name" value="Yippee-Mis18"/>
    <property type="match status" value="1"/>
</dbReference>
<evidence type="ECO:0000259" key="11">
    <source>
        <dbReference type="PROSITE" id="PS50802"/>
    </source>
</evidence>
<dbReference type="InterPro" id="IPR004910">
    <property type="entry name" value="Yippee/Mis18/Cereblon"/>
</dbReference>
<dbReference type="InterPro" id="IPR034751">
    <property type="entry name" value="Yippee"/>
</dbReference>
<dbReference type="Gene3D" id="3.90.70.80">
    <property type="match status" value="1"/>
</dbReference>
<dbReference type="CDD" id="cd22752">
    <property type="entry name" value="OTU_OTUD5-like"/>
    <property type="match status" value="1"/>
</dbReference>
<evidence type="ECO:0000256" key="1">
    <source>
        <dbReference type="ARBA" id="ARBA00000707"/>
    </source>
</evidence>
<evidence type="ECO:0000259" key="12">
    <source>
        <dbReference type="PROSITE" id="PS51792"/>
    </source>
</evidence>
<keyword evidence="8" id="KW-0862">Zinc</keyword>
<accession>A0AAN8III0</accession>
<dbReference type="SUPFAM" id="SSF54001">
    <property type="entry name" value="Cysteine proteinases"/>
    <property type="match status" value="1"/>
</dbReference>
<comment type="caution">
    <text evidence="13">The sequence shown here is derived from an EMBL/GenBank/DDBJ whole genome shotgun (WGS) entry which is preliminary data.</text>
</comment>
<gene>
    <name evidence="13" type="ORF">GCK32_008018</name>
</gene>
<keyword evidence="4" id="KW-0645">Protease</keyword>
<dbReference type="InterPro" id="IPR003323">
    <property type="entry name" value="OTU_dom"/>
</dbReference>
<feature type="domain" description="Yippee" evidence="12">
    <location>
        <begin position="13"/>
        <end position="110"/>
    </location>
</feature>
<feature type="region of interest" description="Disordered" evidence="10">
    <location>
        <begin position="346"/>
        <end position="365"/>
    </location>
</feature>
<evidence type="ECO:0000313" key="13">
    <source>
        <dbReference type="EMBL" id="KAK5971628.1"/>
    </source>
</evidence>
<dbReference type="InterPro" id="IPR038765">
    <property type="entry name" value="Papain-like_cys_pep_sf"/>
</dbReference>
<reference evidence="13 14" key="1">
    <citation type="submission" date="2019-10" db="EMBL/GenBank/DDBJ databases">
        <title>Assembly and Annotation for the nematode Trichostrongylus colubriformis.</title>
        <authorList>
            <person name="Martin J."/>
        </authorList>
    </citation>
    <scope>NUCLEOTIDE SEQUENCE [LARGE SCALE GENOMIC DNA]</scope>
    <source>
        <strain evidence="13">G859</strain>
        <tissue evidence="13">Whole worm</tissue>
    </source>
</reference>
<keyword evidence="14" id="KW-1185">Reference proteome</keyword>
<dbReference type="GO" id="GO:0004843">
    <property type="term" value="F:cysteine-type deubiquitinase activity"/>
    <property type="evidence" value="ECO:0007669"/>
    <property type="project" value="UniProtKB-EC"/>
</dbReference>
<evidence type="ECO:0000313" key="14">
    <source>
        <dbReference type="Proteomes" id="UP001331761"/>
    </source>
</evidence>
<dbReference type="GO" id="GO:0016579">
    <property type="term" value="P:protein deubiquitination"/>
    <property type="evidence" value="ECO:0007669"/>
    <property type="project" value="TreeGrafter"/>
</dbReference>
<evidence type="ECO:0000256" key="4">
    <source>
        <dbReference type="ARBA" id="ARBA00022670"/>
    </source>
</evidence>
<evidence type="ECO:0000256" key="2">
    <source>
        <dbReference type="ARBA" id="ARBA00010407"/>
    </source>
</evidence>
<sequence>MGRIFIENHGGLRVVVCRFCKTYLTNRSELISSRFQGSSGRAMLFHRAWNLDYSEAQHRDMMTGKHIVRDVMCRVCHKKVGWMYEFAMEESQRYKEARVILEKALIDEEDGFPDPAGALETHEQPPSYLEADFARLLKRTRGFDIRVVRGDGSCMFRAVADQLYADQDMHGEVRRLCMDYMERNRDHFAPFVAENFSSYVARKRQPGQHGNHVELQAISEMFARPIEIYEYSENPRNVFYPTIRSLDVNVPIRLSYHGSSHYNSVVDPFAPTAGIGLGLPDFYPRGVNNLRDTIKESEDRSVEQAILESQLALTDIERTEKEINEQIARDSYMEYLRMLMDSSDSACGSNTKESGGDGAKGYTEVPGGMARLPSKSTLYEELLALEGFGPCPATAEEEEDALARALLLSEQQYLEELQYRYGSGSDGHSIN</sequence>
<keyword evidence="5" id="KW-0479">Metal-binding</keyword>
<evidence type="ECO:0000256" key="3">
    <source>
        <dbReference type="ARBA" id="ARBA00012759"/>
    </source>
</evidence>
<evidence type="ECO:0000256" key="10">
    <source>
        <dbReference type="SAM" id="MobiDB-lite"/>
    </source>
</evidence>